<evidence type="ECO:0000256" key="1">
    <source>
        <dbReference type="ARBA" id="ARBA00010716"/>
    </source>
</evidence>
<keyword evidence="8" id="KW-1185">Reference proteome</keyword>
<feature type="domain" description="Amidohydrolase-related" evidence="6">
    <location>
        <begin position="72"/>
        <end position="387"/>
    </location>
</feature>
<dbReference type="Proteomes" id="UP001519325">
    <property type="component" value="Unassembled WGS sequence"/>
</dbReference>
<gene>
    <name evidence="7" type="ORF">BJ987_001600</name>
</gene>
<dbReference type="SUPFAM" id="SSF51338">
    <property type="entry name" value="Composite domain of metallo-dependent hydrolases"/>
    <property type="match status" value="1"/>
</dbReference>
<dbReference type="Gene3D" id="3.20.20.140">
    <property type="entry name" value="Metal-dependent hydrolases"/>
    <property type="match status" value="1"/>
</dbReference>
<evidence type="ECO:0000256" key="2">
    <source>
        <dbReference type="ARBA" id="ARBA00022723"/>
    </source>
</evidence>
<protein>
    <submittedName>
        <fullName evidence="7">N-acetylglucosamine-6-phosphate deacetylase</fullName>
        <ecNumber evidence="7">3.5.1.25</ecNumber>
    </submittedName>
</protein>
<keyword evidence="4 5" id="KW-0119">Carbohydrate metabolism</keyword>
<dbReference type="InterPro" id="IPR003764">
    <property type="entry name" value="GlcNAc_6-P_deAcase"/>
</dbReference>
<organism evidence="7 8">
    <name type="scientific">Nocardia goodfellowii</name>
    <dbReference type="NCBI Taxonomy" id="882446"/>
    <lineage>
        <taxon>Bacteria</taxon>
        <taxon>Bacillati</taxon>
        <taxon>Actinomycetota</taxon>
        <taxon>Actinomycetes</taxon>
        <taxon>Mycobacteriales</taxon>
        <taxon>Nocardiaceae</taxon>
        <taxon>Nocardia</taxon>
    </lineage>
</organism>
<evidence type="ECO:0000256" key="3">
    <source>
        <dbReference type="ARBA" id="ARBA00022801"/>
    </source>
</evidence>
<comment type="caution">
    <text evidence="7">The sequence shown here is derived from an EMBL/GenBank/DDBJ whole genome shotgun (WGS) entry which is preliminary data.</text>
</comment>
<proteinExistence type="inferred from homology"/>
<dbReference type="GO" id="GO:0008448">
    <property type="term" value="F:N-acetylglucosamine-6-phosphate deacetylase activity"/>
    <property type="evidence" value="ECO:0007669"/>
    <property type="project" value="UniProtKB-EC"/>
</dbReference>
<accession>A0ABS4QAG7</accession>
<dbReference type="SUPFAM" id="SSF51556">
    <property type="entry name" value="Metallo-dependent hydrolases"/>
    <property type="match status" value="1"/>
</dbReference>
<name>A0ABS4QAG7_9NOCA</name>
<evidence type="ECO:0000259" key="6">
    <source>
        <dbReference type="Pfam" id="PF01979"/>
    </source>
</evidence>
<evidence type="ECO:0000256" key="5">
    <source>
        <dbReference type="PIRNR" id="PIRNR038994"/>
    </source>
</evidence>
<dbReference type="Gene3D" id="2.30.40.10">
    <property type="entry name" value="Urease, subunit C, domain 1"/>
    <property type="match status" value="1"/>
</dbReference>
<evidence type="ECO:0000256" key="4">
    <source>
        <dbReference type="ARBA" id="ARBA00023277"/>
    </source>
</evidence>
<evidence type="ECO:0000313" key="8">
    <source>
        <dbReference type="Proteomes" id="UP001519325"/>
    </source>
</evidence>
<dbReference type="EC" id="3.5.1.25" evidence="7"/>
<dbReference type="RefSeq" id="WP_307869536.1">
    <property type="nucleotide sequence ID" value="NZ_JAGGMR010000001.1"/>
</dbReference>
<dbReference type="InterPro" id="IPR011059">
    <property type="entry name" value="Metal-dep_hydrolase_composite"/>
</dbReference>
<dbReference type="PANTHER" id="PTHR11113:SF14">
    <property type="entry name" value="N-ACETYLGLUCOSAMINE-6-PHOSPHATE DEACETYLASE"/>
    <property type="match status" value="1"/>
</dbReference>
<keyword evidence="2" id="KW-0479">Metal-binding</keyword>
<evidence type="ECO:0000313" key="7">
    <source>
        <dbReference type="EMBL" id="MBP2188699.1"/>
    </source>
</evidence>
<dbReference type="PIRSF" id="PIRSF038994">
    <property type="entry name" value="NagA"/>
    <property type="match status" value="1"/>
</dbReference>
<comment type="similarity">
    <text evidence="1 5">Belongs to the metallo-dependent hydrolases superfamily. NagA family.</text>
</comment>
<dbReference type="EMBL" id="JAGGMR010000001">
    <property type="protein sequence ID" value="MBP2188699.1"/>
    <property type="molecule type" value="Genomic_DNA"/>
</dbReference>
<dbReference type="InterPro" id="IPR032466">
    <property type="entry name" value="Metal_Hydrolase"/>
</dbReference>
<sequence>MGKTPPGNLENHGGQRMTSARVFDVRGRLVSAEHLVDDGVVSIAGSRIAAVRTFAEWRADHPEAPEPVFQGTVLPGLVDIHNHGGFGHRFDTVDAGEARAAAAFHHARGSTTVVASVVTGAPADMVAQTAVLRGLADDGVIGGIHAEGPFLAVARCGAQDPRFLRDPDPRLTEQLIAAGGGHLRVMTIAPELPGYPQVAELLSEHGVVVALGHTDSDFRAFREALRPSGFGSLVTHLANGMPTLHHRSAGPVAAALVAAAAGDAVVELIGDAVHVDAGFAAMAFAAAPGSVALVTDAMQAAGMPDGEYRLGPQSVRVVDGVARVPSGSIAGGTATLLRCVSWAVTECGVPLRAAVAAATAVPAAAAGLTDVGDLRTNQFADLVIADDNLHLRRVLRRGQWLS</sequence>
<dbReference type="Pfam" id="PF01979">
    <property type="entry name" value="Amidohydro_1"/>
    <property type="match status" value="1"/>
</dbReference>
<dbReference type="PANTHER" id="PTHR11113">
    <property type="entry name" value="N-ACETYLGLUCOSAMINE-6-PHOSPHATE DEACETYLASE"/>
    <property type="match status" value="1"/>
</dbReference>
<keyword evidence="3 5" id="KW-0378">Hydrolase</keyword>
<dbReference type="InterPro" id="IPR006680">
    <property type="entry name" value="Amidohydro-rel"/>
</dbReference>
<reference evidence="7 8" key="1">
    <citation type="submission" date="2021-03" db="EMBL/GenBank/DDBJ databases">
        <title>Sequencing the genomes of 1000 actinobacteria strains.</title>
        <authorList>
            <person name="Klenk H.-P."/>
        </authorList>
    </citation>
    <scope>NUCLEOTIDE SEQUENCE [LARGE SCALE GENOMIC DNA]</scope>
    <source>
        <strain evidence="7 8">DSM 45516</strain>
    </source>
</reference>